<reference evidence="1 2" key="1">
    <citation type="submission" date="2019-02" db="EMBL/GenBank/DDBJ databases">
        <authorList>
            <consortium name="Pathogen Informatics"/>
        </authorList>
    </citation>
    <scope>NUCLEOTIDE SEQUENCE [LARGE SCALE GENOMIC DNA]</scope>
    <source>
        <strain evidence="1 2">078GUE027</strain>
    </source>
</reference>
<organism evidence="1 2">
    <name type="scientific">Clostridioides difficile</name>
    <name type="common">Peptoclostridium difficile</name>
    <dbReference type="NCBI Taxonomy" id="1496"/>
    <lineage>
        <taxon>Bacteria</taxon>
        <taxon>Bacillati</taxon>
        <taxon>Bacillota</taxon>
        <taxon>Clostridia</taxon>
        <taxon>Peptostreptococcales</taxon>
        <taxon>Peptostreptococcaceae</taxon>
        <taxon>Clostridioides</taxon>
    </lineage>
</organism>
<comment type="caution">
    <text evidence="1">The sequence shown here is derived from an EMBL/GenBank/DDBJ whole genome shotgun (WGS) entry which is preliminary data.</text>
</comment>
<dbReference type="AlphaFoldDB" id="A0AAX3GZ07"/>
<name>A0AAX3GZ07_CLODI</name>
<evidence type="ECO:0000313" key="2">
    <source>
        <dbReference type="Proteomes" id="UP000346772"/>
    </source>
</evidence>
<protein>
    <submittedName>
        <fullName evidence="1">Uncharacterized protein</fullName>
    </submittedName>
</protein>
<proteinExistence type="predicted"/>
<sequence>MEISYVLKDCTFKHNKYSVIETETWEDKDLDIVVAKGEKFAFQIMLKATEEFNCTID</sequence>
<gene>
    <name evidence="1" type="ORF">SAMEA1710456_01450</name>
</gene>
<dbReference type="EMBL" id="CAADAT010000006">
    <property type="protein sequence ID" value="VFD53972.1"/>
    <property type="molecule type" value="Genomic_DNA"/>
</dbReference>
<dbReference type="RefSeq" id="WP_153560306.1">
    <property type="nucleotide sequence ID" value="NZ_BEHB01000009.1"/>
</dbReference>
<accession>A0AAX3GZ07</accession>
<dbReference type="Proteomes" id="UP000346772">
    <property type="component" value="Unassembled WGS sequence"/>
</dbReference>
<evidence type="ECO:0000313" key="1">
    <source>
        <dbReference type="EMBL" id="VFD53972.1"/>
    </source>
</evidence>